<protein>
    <recommendedName>
        <fullName evidence="3">CTP synthase (glutamine hydrolyzing)</fullName>
        <ecNumber evidence="3">6.3.4.2</ecNumber>
    </recommendedName>
</protein>
<dbReference type="RefSeq" id="WP_104921555.1">
    <property type="nucleotide sequence ID" value="NZ_CP019062.1"/>
</dbReference>
<evidence type="ECO:0000256" key="2">
    <source>
        <dbReference type="ARBA" id="ARBA00007533"/>
    </source>
</evidence>
<dbReference type="EC" id="6.3.4.2" evidence="3"/>
<sequence length="400" mass="43793">MAFIFVAHDSPEPSLYGAMAAILAAQKNLPLAHLPVSWDVARYPDACQHVIGEGQLMTSGLLWTERLNPQSAGKVMELDQLLETYGTQDVIIPLGPMQIVQFPQIARRVRESTFDYELINVERSNQGYAFSRHGMEDESLGCWWRDHYGRWISKNTPPQTRTPLRIALVGAQSDQCSVYPATLAALGDAADALMLSLDIVYAAPMALEDHLHEVMESVDGILLPGGAAMCNVSGQISAAHYALNRNIPILGLCLGMQTMTTAIVQKMVGSSKANLAEADPDAAIKTFVPLSNTPAFPVHRLGNHTMLTQPDSKLREILGETFTVRYNHRFHLEPALKVGLEAYGLRISGTDITGQIADGIEFPRHPFYLGVQGHPELSSLRIKPHPLLTAFLKAAGLKRG</sequence>
<dbReference type="GO" id="GO:0042802">
    <property type="term" value="F:identical protein binding"/>
    <property type="evidence" value="ECO:0007669"/>
    <property type="project" value="TreeGrafter"/>
</dbReference>
<comment type="catalytic activity">
    <reaction evidence="9">
        <text>UTP + L-glutamine + ATP + H2O = CTP + L-glutamate + ADP + phosphate + 2 H(+)</text>
        <dbReference type="Rhea" id="RHEA:26426"/>
        <dbReference type="ChEBI" id="CHEBI:15377"/>
        <dbReference type="ChEBI" id="CHEBI:15378"/>
        <dbReference type="ChEBI" id="CHEBI:29985"/>
        <dbReference type="ChEBI" id="CHEBI:30616"/>
        <dbReference type="ChEBI" id="CHEBI:37563"/>
        <dbReference type="ChEBI" id="CHEBI:43474"/>
        <dbReference type="ChEBI" id="CHEBI:46398"/>
        <dbReference type="ChEBI" id="CHEBI:58359"/>
        <dbReference type="ChEBI" id="CHEBI:456216"/>
        <dbReference type="EC" id="6.3.4.2"/>
    </reaction>
</comment>
<dbReference type="GO" id="GO:0019856">
    <property type="term" value="P:pyrimidine nucleobase biosynthetic process"/>
    <property type="evidence" value="ECO:0007669"/>
    <property type="project" value="TreeGrafter"/>
</dbReference>
<dbReference type="SUPFAM" id="SSF52317">
    <property type="entry name" value="Class I glutamine amidotransferase-like"/>
    <property type="match status" value="1"/>
</dbReference>
<dbReference type="InterPro" id="IPR004468">
    <property type="entry name" value="CTP_synthase"/>
</dbReference>
<evidence type="ECO:0000259" key="10">
    <source>
        <dbReference type="Pfam" id="PF00117"/>
    </source>
</evidence>
<dbReference type="Proteomes" id="UP000239197">
    <property type="component" value="Chromosome"/>
</dbReference>
<evidence type="ECO:0000256" key="1">
    <source>
        <dbReference type="ARBA" id="ARBA00005171"/>
    </source>
</evidence>
<dbReference type="InterPro" id="IPR029062">
    <property type="entry name" value="Class_I_gatase-like"/>
</dbReference>
<dbReference type="EMBL" id="CP019062">
    <property type="protein sequence ID" value="AVF34007.1"/>
    <property type="molecule type" value="Genomic_DNA"/>
</dbReference>
<dbReference type="Gene3D" id="3.40.50.880">
    <property type="match status" value="1"/>
</dbReference>
<dbReference type="AlphaFoldDB" id="A0A2L1UM43"/>
<evidence type="ECO:0000256" key="6">
    <source>
        <dbReference type="ARBA" id="ARBA00022840"/>
    </source>
</evidence>
<keyword evidence="5" id="KW-0547">Nucleotide-binding</keyword>
<evidence type="ECO:0000256" key="5">
    <source>
        <dbReference type="ARBA" id="ARBA00022741"/>
    </source>
</evidence>
<proteinExistence type="inferred from homology"/>
<reference evidence="12" key="1">
    <citation type="submission" date="2017-01" db="EMBL/GenBank/DDBJ databases">
        <title>Genome sequence of Rouxiella sp. ERMR1:05.</title>
        <authorList>
            <person name="Kumar R."/>
            <person name="Singh D."/>
            <person name="Kumar S."/>
        </authorList>
    </citation>
    <scope>NUCLEOTIDE SEQUENCE [LARGE SCALE GENOMIC DNA]</scope>
    <source>
        <strain evidence="12">ERMR1:05</strain>
    </source>
</reference>
<evidence type="ECO:0000256" key="3">
    <source>
        <dbReference type="ARBA" id="ARBA00012291"/>
    </source>
</evidence>
<dbReference type="PANTHER" id="PTHR11550">
    <property type="entry name" value="CTP SYNTHASE"/>
    <property type="match status" value="1"/>
</dbReference>
<dbReference type="PANTHER" id="PTHR11550:SF0">
    <property type="entry name" value="CTP SYNTHASE-RELATED"/>
    <property type="match status" value="1"/>
</dbReference>
<organism evidence="11 12">
    <name type="scientific">Rahnella sikkimica</name>
    <dbReference type="NCBI Taxonomy" id="1805933"/>
    <lineage>
        <taxon>Bacteria</taxon>
        <taxon>Pseudomonadati</taxon>
        <taxon>Pseudomonadota</taxon>
        <taxon>Gammaproteobacteria</taxon>
        <taxon>Enterobacterales</taxon>
        <taxon>Yersiniaceae</taxon>
        <taxon>Rahnella</taxon>
    </lineage>
</organism>
<dbReference type="KEGG" id="rox:BV494_03240"/>
<feature type="domain" description="Glutamine amidotransferase" evidence="10">
    <location>
        <begin position="212"/>
        <end position="393"/>
    </location>
</feature>
<dbReference type="UniPathway" id="UPA00159">
    <property type="reaction ID" value="UER00277"/>
</dbReference>
<keyword evidence="4" id="KW-0436">Ligase</keyword>
<dbReference type="Pfam" id="PF00117">
    <property type="entry name" value="GATase"/>
    <property type="match status" value="1"/>
</dbReference>
<evidence type="ECO:0000313" key="11">
    <source>
        <dbReference type="EMBL" id="AVF34007.1"/>
    </source>
</evidence>
<comment type="pathway">
    <text evidence="1">Pyrimidine metabolism; CTP biosynthesis via de novo pathway; CTP from UDP: step 2/2.</text>
</comment>
<dbReference type="GO" id="GO:0005524">
    <property type="term" value="F:ATP binding"/>
    <property type="evidence" value="ECO:0007669"/>
    <property type="project" value="UniProtKB-KW"/>
</dbReference>
<keyword evidence="7" id="KW-0315">Glutamine amidotransferase</keyword>
<name>A0A2L1UM43_9GAMM</name>
<dbReference type="PROSITE" id="PS51273">
    <property type="entry name" value="GATASE_TYPE_1"/>
    <property type="match status" value="1"/>
</dbReference>
<dbReference type="GO" id="GO:0044210">
    <property type="term" value="P:'de novo' CTP biosynthetic process"/>
    <property type="evidence" value="ECO:0007669"/>
    <property type="project" value="UniProtKB-UniPathway"/>
</dbReference>
<keyword evidence="8" id="KW-0665">Pyrimidine biosynthesis</keyword>
<dbReference type="OrthoDB" id="9813383at2"/>
<dbReference type="InterPro" id="IPR017926">
    <property type="entry name" value="GATASE"/>
</dbReference>
<keyword evidence="6" id="KW-0067">ATP-binding</keyword>
<accession>A0A2L1UM43</accession>
<dbReference type="GO" id="GO:0003883">
    <property type="term" value="F:CTP synthase activity"/>
    <property type="evidence" value="ECO:0007669"/>
    <property type="project" value="UniProtKB-EC"/>
</dbReference>
<evidence type="ECO:0000256" key="7">
    <source>
        <dbReference type="ARBA" id="ARBA00022962"/>
    </source>
</evidence>
<evidence type="ECO:0000256" key="9">
    <source>
        <dbReference type="ARBA" id="ARBA00047781"/>
    </source>
</evidence>
<comment type="similarity">
    <text evidence="2">Belongs to the CTP synthase family.</text>
</comment>
<evidence type="ECO:0000256" key="8">
    <source>
        <dbReference type="ARBA" id="ARBA00022975"/>
    </source>
</evidence>
<evidence type="ECO:0000313" key="12">
    <source>
        <dbReference type="Proteomes" id="UP000239197"/>
    </source>
</evidence>
<gene>
    <name evidence="11" type="ORF">BV494_03240</name>
</gene>
<evidence type="ECO:0000256" key="4">
    <source>
        <dbReference type="ARBA" id="ARBA00022598"/>
    </source>
</evidence>
<keyword evidence="12" id="KW-1185">Reference proteome</keyword>